<evidence type="ECO:0000256" key="1">
    <source>
        <dbReference type="SAM" id="SignalP"/>
    </source>
</evidence>
<dbReference type="EMBL" id="JACYXT010000016">
    <property type="protein sequence ID" value="MBD9727719.1"/>
    <property type="molecule type" value="Genomic_DNA"/>
</dbReference>
<accession>A0A927LBK9</accession>
<comment type="caution">
    <text evidence="2">The sequence shown here is derived from an EMBL/GenBank/DDBJ whole genome shotgun (WGS) entry which is preliminary data.</text>
</comment>
<dbReference type="InterPro" id="IPR029046">
    <property type="entry name" value="LolA/LolB/LppX"/>
</dbReference>
<dbReference type="AlphaFoldDB" id="A0A927LBK9"/>
<gene>
    <name evidence="2" type="ORF">IHE70_31990</name>
</gene>
<feature type="signal peptide" evidence="1">
    <location>
        <begin position="1"/>
        <end position="25"/>
    </location>
</feature>
<dbReference type="GeneID" id="79931303"/>
<keyword evidence="1" id="KW-0732">Signal</keyword>
<reference evidence="2" key="1">
    <citation type="submission" date="2020-09" db="EMBL/GenBank/DDBJ databases">
        <title>Streptomyces canutascabiei sp. nov., which causes potato common scab and is distributed across the world.</title>
        <authorList>
            <person name="Nguyen H.P."/>
            <person name="Weisberg A.J."/>
            <person name="Chang J.H."/>
            <person name="Clarke C.R."/>
        </authorList>
    </citation>
    <scope>NUCLEOTIDE SEQUENCE</scope>
    <source>
        <strain evidence="2">ID-01-6.2a</strain>
    </source>
</reference>
<evidence type="ECO:0008006" key="4">
    <source>
        <dbReference type="Google" id="ProtNLM"/>
    </source>
</evidence>
<protein>
    <recommendedName>
        <fullName evidence="4">Lipoprotein</fullName>
    </recommendedName>
</protein>
<dbReference type="PROSITE" id="PS51257">
    <property type="entry name" value="PROKAR_LIPOPROTEIN"/>
    <property type="match status" value="1"/>
</dbReference>
<dbReference type="Gene3D" id="2.50.20.20">
    <property type="match status" value="1"/>
</dbReference>
<evidence type="ECO:0000313" key="2">
    <source>
        <dbReference type="EMBL" id="MBD9727719.1"/>
    </source>
</evidence>
<dbReference type="SUPFAM" id="SSF89392">
    <property type="entry name" value="Prokaryotic lipoproteins and lipoprotein localization factors"/>
    <property type="match status" value="1"/>
</dbReference>
<name>A0A927LBK9_9ACTN</name>
<feature type="chain" id="PRO_5036882388" description="Lipoprotein" evidence="1">
    <location>
        <begin position="26"/>
        <end position="289"/>
    </location>
</feature>
<dbReference type="RefSeq" id="WP_086803612.1">
    <property type="nucleotide sequence ID" value="NZ_CP119182.1"/>
</dbReference>
<sequence length="289" mass="30964">MTRTTMCRRTAVSFAVVAALTGVVACGSSGSGEGDGDDPFAALKLADASTRDADSSRIESTGDLGELMSIGADGVVDWADGLDGTMTITYTGGQAAEQMRSLGITSTEARYLPDAYYADMGDLFAGQYGGKRWIRYAYEDMDEMIGGASGAYVQEHFKSVTPNQSVRLLLASGDVEKVGEEDVRGERTTHYSGTVDVADLQERNANLGEEMRARLEEQLAASGITTVDIDLWIDDDDLLVKKVEKAETANGTVNSTVHYSDYGVDVSTEKPPAAETVDYKVLMRNLPTS</sequence>
<dbReference type="Proteomes" id="UP000661025">
    <property type="component" value="Unassembled WGS sequence"/>
</dbReference>
<proteinExistence type="predicted"/>
<organism evidence="2 3">
    <name type="scientific">Streptomyces caniscabiei</name>
    <dbReference type="NCBI Taxonomy" id="2746961"/>
    <lineage>
        <taxon>Bacteria</taxon>
        <taxon>Bacillati</taxon>
        <taxon>Actinomycetota</taxon>
        <taxon>Actinomycetes</taxon>
        <taxon>Kitasatosporales</taxon>
        <taxon>Streptomycetaceae</taxon>
        <taxon>Streptomyces</taxon>
    </lineage>
</organism>
<evidence type="ECO:0000313" key="3">
    <source>
        <dbReference type="Proteomes" id="UP000661025"/>
    </source>
</evidence>